<feature type="domain" description="Microcin J25-processing protein McjB C-terminal" evidence="1">
    <location>
        <begin position="23"/>
        <end position="131"/>
    </location>
</feature>
<sequence>MTGPAPLPAGGRLTVRERCGARAAVAVARVLAALPPHRMCRLLERIRRGARPATAAEALRARHAVVTVSPHCAGDGCLPRSLATALLCRARGHWPQWCSGVRTAPFRTHAWVAVDGRPVGEPAETAFYHRVLSVP</sequence>
<name>A0A1D7VW76_9ACTN</name>
<dbReference type="EMBL" id="CP017157">
    <property type="protein sequence ID" value="AOP50981.1"/>
    <property type="molecule type" value="Genomic_DNA"/>
</dbReference>
<dbReference type="Proteomes" id="UP000094094">
    <property type="component" value="Chromosome"/>
</dbReference>
<proteinExistence type="predicted"/>
<dbReference type="Pfam" id="PF13471">
    <property type="entry name" value="Transglut_core3"/>
    <property type="match status" value="1"/>
</dbReference>
<evidence type="ECO:0000313" key="3">
    <source>
        <dbReference type="Proteomes" id="UP000094094"/>
    </source>
</evidence>
<keyword evidence="3" id="KW-1185">Reference proteome</keyword>
<dbReference type="OrthoDB" id="583768at2"/>
<gene>
    <name evidence="2" type="ORF">SL103_04525</name>
</gene>
<dbReference type="InterPro" id="IPR053521">
    <property type="entry name" value="McjB-like"/>
</dbReference>
<dbReference type="NCBIfam" id="NF033537">
    <property type="entry name" value="lasso_biosyn_B2"/>
    <property type="match status" value="1"/>
</dbReference>
<organism evidence="2 3">
    <name type="scientific">Streptomyces lydicus</name>
    <dbReference type="NCBI Taxonomy" id="47763"/>
    <lineage>
        <taxon>Bacteria</taxon>
        <taxon>Bacillati</taxon>
        <taxon>Actinomycetota</taxon>
        <taxon>Actinomycetes</taxon>
        <taxon>Kitasatosporales</taxon>
        <taxon>Streptomycetaceae</taxon>
        <taxon>Streptomyces</taxon>
    </lineage>
</organism>
<protein>
    <recommendedName>
        <fullName evidence="1">Microcin J25-processing protein McjB C-terminal domain-containing protein</fullName>
    </recommendedName>
</protein>
<dbReference type="AlphaFoldDB" id="A0A1D7VW76"/>
<dbReference type="KEGG" id="slc:SL103_04525"/>
<dbReference type="InterPro" id="IPR032708">
    <property type="entry name" value="McjB_C"/>
</dbReference>
<evidence type="ECO:0000313" key="2">
    <source>
        <dbReference type="EMBL" id="AOP50981.1"/>
    </source>
</evidence>
<accession>A0A1D7VW76</accession>
<reference evidence="2 3" key="1">
    <citation type="submission" date="2016-09" db="EMBL/GenBank/DDBJ databases">
        <title>Complete genome sequencing of Streptomyces lydicus 103 and metabolic pathways analysis of antibiotic biosynthesis.</title>
        <authorList>
            <person name="Jia N."/>
            <person name="Ding M.-Z."/>
            <person name="Gao F."/>
            <person name="Yuan Y.-J."/>
        </authorList>
    </citation>
    <scope>NUCLEOTIDE SEQUENCE [LARGE SCALE GENOMIC DNA]</scope>
    <source>
        <strain evidence="2 3">103</strain>
    </source>
</reference>
<evidence type="ECO:0000259" key="1">
    <source>
        <dbReference type="Pfam" id="PF13471"/>
    </source>
</evidence>